<dbReference type="InterPro" id="IPR050469">
    <property type="entry name" value="Diguanylate_Cyclase"/>
</dbReference>
<dbReference type="InterPro" id="IPR000160">
    <property type="entry name" value="GGDEF_dom"/>
</dbReference>
<dbReference type="FunFam" id="3.30.70.270:FF:000001">
    <property type="entry name" value="Diguanylate cyclase domain protein"/>
    <property type="match status" value="1"/>
</dbReference>
<organism evidence="3 4">
    <name type="scientific">Treponema brennaborense (strain DSM 12168 / CIP 105900 / DD5/3)</name>
    <dbReference type="NCBI Taxonomy" id="906968"/>
    <lineage>
        <taxon>Bacteria</taxon>
        <taxon>Pseudomonadati</taxon>
        <taxon>Spirochaetota</taxon>
        <taxon>Spirochaetia</taxon>
        <taxon>Spirochaetales</taxon>
        <taxon>Treponemataceae</taxon>
        <taxon>Treponema</taxon>
    </lineage>
</organism>
<protein>
    <recommendedName>
        <fullName evidence="1">diguanylate cyclase</fullName>
        <ecNumber evidence="1">2.7.7.65</ecNumber>
    </recommendedName>
</protein>
<dbReference type="HOGENOM" id="CLU_000445_11_5_12"/>
<dbReference type="Pfam" id="PF00990">
    <property type="entry name" value="GGDEF"/>
    <property type="match status" value="1"/>
</dbReference>
<dbReference type="STRING" id="906968.Trebr_0771"/>
<dbReference type="GO" id="GO:0043709">
    <property type="term" value="P:cell adhesion involved in single-species biofilm formation"/>
    <property type="evidence" value="ECO:0007669"/>
    <property type="project" value="TreeGrafter"/>
</dbReference>
<dbReference type="EC" id="2.7.7.65" evidence="1"/>
<evidence type="ECO:0000256" key="1">
    <source>
        <dbReference type="ARBA" id="ARBA00012528"/>
    </source>
</evidence>
<dbReference type="GO" id="GO:1902201">
    <property type="term" value="P:negative regulation of bacterial-type flagellum-dependent cell motility"/>
    <property type="evidence" value="ECO:0007669"/>
    <property type="project" value="TreeGrafter"/>
</dbReference>
<keyword evidence="4" id="KW-1185">Reference proteome</keyword>
<dbReference type="PANTHER" id="PTHR45138:SF6">
    <property type="entry name" value="DIGUANYLATE CYCLASE DGCN"/>
    <property type="match status" value="1"/>
</dbReference>
<dbReference type="NCBIfam" id="TIGR00254">
    <property type="entry name" value="GGDEF"/>
    <property type="match status" value="1"/>
</dbReference>
<dbReference type="eggNOG" id="COG3706">
    <property type="taxonomic scope" value="Bacteria"/>
</dbReference>
<dbReference type="SMART" id="SM00267">
    <property type="entry name" value="GGDEF"/>
    <property type="match status" value="1"/>
</dbReference>
<dbReference type="AlphaFoldDB" id="F4LIG7"/>
<dbReference type="OrthoDB" id="9779586at2"/>
<dbReference type="KEGG" id="tbe:Trebr_0771"/>
<dbReference type="Proteomes" id="UP000006546">
    <property type="component" value="Chromosome"/>
</dbReference>
<dbReference type="GO" id="GO:0005886">
    <property type="term" value="C:plasma membrane"/>
    <property type="evidence" value="ECO:0007669"/>
    <property type="project" value="TreeGrafter"/>
</dbReference>
<dbReference type="InterPro" id="IPR029787">
    <property type="entry name" value="Nucleotide_cyclase"/>
</dbReference>
<gene>
    <name evidence="3" type="ordered locus">Trebr_0771</name>
</gene>
<evidence type="ECO:0000313" key="4">
    <source>
        <dbReference type="Proteomes" id="UP000006546"/>
    </source>
</evidence>
<dbReference type="CDD" id="cd01949">
    <property type="entry name" value="GGDEF"/>
    <property type="match status" value="1"/>
</dbReference>
<dbReference type="PANTHER" id="PTHR45138">
    <property type="entry name" value="REGULATORY COMPONENTS OF SENSORY TRANSDUCTION SYSTEM"/>
    <property type="match status" value="1"/>
</dbReference>
<dbReference type="GO" id="GO:0052621">
    <property type="term" value="F:diguanylate cyclase activity"/>
    <property type="evidence" value="ECO:0007669"/>
    <property type="project" value="UniProtKB-EC"/>
</dbReference>
<dbReference type="PROSITE" id="PS50887">
    <property type="entry name" value="GGDEF"/>
    <property type="match status" value="1"/>
</dbReference>
<reference evidence="4" key="1">
    <citation type="submission" date="2011-04" db="EMBL/GenBank/DDBJ databases">
        <title>The complete genome of Treponema brennaborense DSM 12168.</title>
        <authorList>
            <person name="Lucas S."/>
            <person name="Han J."/>
            <person name="Lapidus A."/>
            <person name="Bruce D."/>
            <person name="Goodwin L."/>
            <person name="Pitluck S."/>
            <person name="Peters L."/>
            <person name="Kyrpides N."/>
            <person name="Mavromatis K."/>
            <person name="Ivanova N."/>
            <person name="Mikhailova N."/>
            <person name="Pagani I."/>
            <person name="Teshima H."/>
            <person name="Detter J.C."/>
            <person name="Tapia R."/>
            <person name="Han C."/>
            <person name="Land M."/>
            <person name="Hauser L."/>
            <person name="Markowitz V."/>
            <person name="Cheng J.-F."/>
            <person name="Hugenholtz P."/>
            <person name="Woyke T."/>
            <person name="Wu D."/>
            <person name="Gronow S."/>
            <person name="Wellnitz S."/>
            <person name="Brambilla E."/>
            <person name="Klenk H.-P."/>
            <person name="Eisen J.A."/>
        </authorList>
    </citation>
    <scope>NUCLEOTIDE SEQUENCE [LARGE SCALE GENOMIC DNA]</scope>
    <source>
        <strain evidence="4">DSM 12168 / CIP 105900 / DD5/3</strain>
    </source>
</reference>
<dbReference type="SUPFAM" id="SSF55073">
    <property type="entry name" value="Nucleotide cyclase"/>
    <property type="match status" value="1"/>
</dbReference>
<dbReference type="Gene3D" id="3.30.70.270">
    <property type="match status" value="1"/>
</dbReference>
<dbReference type="EMBL" id="CP002696">
    <property type="protein sequence ID" value="AEE16208.1"/>
    <property type="molecule type" value="Genomic_DNA"/>
</dbReference>
<sequence length="282" mass="31795">MNEDDSLMDRVLDFISETAVYESAAAACRIGYAVPGGNSGSLMSFSHLLEKFVHLDFTEDEAIRHWERILLVAQQLERKLGQHVSAYLAIVDYFTSAEHVFDSPVLIEVHVLRKTEELAMLDGLTGAFNRRYMDVALKKELNRSTRYGKQFSLIILDIDDFKRLNDTYGHEVGDIVLQEFSDAARSAIREEDVFCRYGGEEFLVILPETDTSGAYVLAERIRHQLESAAIHETYGITFSAGTVTYPDYADNSADLLRRVDRALYQAKFNGKNQTVSAVADTL</sequence>
<proteinExistence type="predicted"/>
<feature type="domain" description="GGDEF" evidence="2">
    <location>
        <begin position="149"/>
        <end position="279"/>
    </location>
</feature>
<evidence type="ECO:0000259" key="2">
    <source>
        <dbReference type="PROSITE" id="PS50887"/>
    </source>
</evidence>
<name>F4LIG7_TREBD</name>
<evidence type="ECO:0000313" key="3">
    <source>
        <dbReference type="EMBL" id="AEE16208.1"/>
    </source>
</evidence>
<dbReference type="InterPro" id="IPR043128">
    <property type="entry name" value="Rev_trsase/Diguanyl_cyclase"/>
</dbReference>
<accession>F4LIG7</accession>
<dbReference type="RefSeq" id="WP_013757927.1">
    <property type="nucleotide sequence ID" value="NC_015500.1"/>
</dbReference>